<dbReference type="EMBL" id="CP029254">
    <property type="protein sequence ID" value="AWK12305.1"/>
    <property type="molecule type" value="Genomic_DNA"/>
</dbReference>
<evidence type="ECO:0000313" key="9">
    <source>
        <dbReference type="Proteomes" id="UP000245051"/>
    </source>
</evidence>
<evidence type="ECO:0000256" key="1">
    <source>
        <dbReference type="ARBA" id="ARBA00005820"/>
    </source>
</evidence>
<dbReference type="PRINTS" id="PR00364">
    <property type="entry name" value="DISEASERSIST"/>
</dbReference>
<gene>
    <name evidence="8" type="ORF">DDQ41_29115</name>
</gene>
<dbReference type="SUPFAM" id="SSF52540">
    <property type="entry name" value="P-loop containing nucleoside triphosphate hydrolases"/>
    <property type="match status" value="1"/>
</dbReference>
<proteinExistence type="inferred from homology"/>
<keyword evidence="4 6" id="KW-0238">DNA-binding</keyword>
<accession>A0ABM6VED0</accession>
<dbReference type="InterPro" id="IPR011990">
    <property type="entry name" value="TPR-like_helical_dom_sf"/>
</dbReference>
<evidence type="ECO:0000256" key="5">
    <source>
        <dbReference type="ARBA" id="ARBA00023163"/>
    </source>
</evidence>
<dbReference type="SUPFAM" id="SSF46894">
    <property type="entry name" value="C-terminal effector domain of the bipartite response regulators"/>
    <property type="match status" value="1"/>
</dbReference>
<reference evidence="8 9" key="1">
    <citation type="submission" date="2018-05" db="EMBL/GenBank/DDBJ databases">
        <title>Complete genome sequence of the Type Strain of Streptomyces spongiicola HNM0071, the producer of staurosporine.</title>
        <authorList>
            <person name="Zhou S."/>
            <person name="Huang X."/>
        </authorList>
    </citation>
    <scope>NUCLEOTIDE SEQUENCE [LARGE SCALE GENOMIC DNA]</scope>
    <source>
        <strain evidence="8 9">HNM0071</strain>
    </source>
</reference>
<dbReference type="InterPro" id="IPR016032">
    <property type="entry name" value="Sig_transdc_resp-reg_C-effctor"/>
</dbReference>
<sequence length="578" mass="62407">MHIGTPKQRRLLGLLALKPNAAVEREEIIDVLWGDEPPDSFAQLIHTYVSRIRQMLETHHIPGAARLAVVRRGAAYELQAEDESRIDVLEFARLTGESERAHEGNDPVAERAFLADALRLWRGRLLEGMPMALHDHPAAVEWSRRRVAAALRFADLALAGQHCDEVLVQLGSIARHEPLHEGLHARLVTALAGSGRRVEALELFASLDRRLREESGITPGDELRAAQMAVLRDDPSGGGPRVVQQATAAGFGLAGLPKCVGDFVGRVEHHQVRQFLIGQGSQAVFGATPIAAMYGPAGVGKSALSIHVASSVARHFPDGMLYARMRTGSAQEVRDTLHSFLRALGVAAADLPTGLAEATALYQGLVAGRKVLVVIDDAAGEQAVRPLFPSGPGGAALVNSRAPFSGLEGARHFRVEPFSADQSVLLLGRIAGEARVLGERRTAEALSGLCGGIPLAVRILGMRLAARPHWMLAQLADRLADERRRLDELVAGDLAIRDRLRSGHDGLKPALRETLRALACGAGRVFTVSEAAVLLRRGTWDTEDQLEQLVDRQLLEPPAGADDSYAFLPLVRLHAREP</sequence>
<dbReference type="Pfam" id="PF03704">
    <property type="entry name" value="BTAD"/>
    <property type="match status" value="1"/>
</dbReference>
<dbReference type="SMART" id="SM00862">
    <property type="entry name" value="Trans_reg_C"/>
    <property type="match status" value="1"/>
</dbReference>
<feature type="DNA-binding region" description="OmpR/PhoB-type" evidence="6">
    <location>
        <begin position="1"/>
        <end position="80"/>
    </location>
</feature>
<dbReference type="PANTHER" id="PTHR35807:SF1">
    <property type="entry name" value="TRANSCRIPTIONAL REGULATOR REDD"/>
    <property type="match status" value="1"/>
</dbReference>
<dbReference type="Pfam" id="PF00486">
    <property type="entry name" value="Trans_reg_C"/>
    <property type="match status" value="1"/>
</dbReference>
<dbReference type="SMART" id="SM01043">
    <property type="entry name" value="BTAD"/>
    <property type="match status" value="1"/>
</dbReference>
<keyword evidence="5" id="KW-0804">Transcription</keyword>
<dbReference type="InterPro" id="IPR036388">
    <property type="entry name" value="WH-like_DNA-bd_sf"/>
</dbReference>
<dbReference type="CDD" id="cd15831">
    <property type="entry name" value="BTAD"/>
    <property type="match status" value="1"/>
</dbReference>
<dbReference type="PANTHER" id="PTHR35807">
    <property type="entry name" value="TRANSCRIPTIONAL REGULATOR REDD-RELATED"/>
    <property type="match status" value="1"/>
</dbReference>
<dbReference type="Proteomes" id="UP000245051">
    <property type="component" value="Chromosome"/>
</dbReference>
<dbReference type="SUPFAM" id="SSF48452">
    <property type="entry name" value="TPR-like"/>
    <property type="match status" value="1"/>
</dbReference>
<dbReference type="PROSITE" id="PS51755">
    <property type="entry name" value="OMPR_PHOB"/>
    <property type="match status" value="1"/>
</dbReference>
<dbReference type="RefSeq" id="WP_109297137.1">
    <property type="nucleotide sequence ID" value="NZ_CP029254.1"/>
</dbReference>
<evidence type="ECO:0000256" key="3">
    <source>
        <dbReference type="ARBA" id="ARBA00023015"/>
    </source>
</evidence>
<keyword evidence="9" id="KW-1185">Reference proteome</keyword>
<dbReference type="InterPro" id="IPR051677">
    <property type="entry name" value="AfsR-DnrI-RedD_regulator"/>
</dbReference>
<organism evidence="8 9">
    <name type="scientific">Streptomyces spongiicola</name>
    <dbReference type="NCBI Taxonomy" id="1690221"/>
    <lineage>
        <taxon>Bacteria</taxon>
        <taxon>Bacillati</taxon>
        <taxon>Actinomycetota</taxon>
        <taxon>Actinomycetes</taxon>
        <taxon>Kitasatosporales</taxon>
        <taxon>Streptomycetaceae</taxon>
        <taxon>Streptomyces</taxon>
    </lineage>
</organism>
<dbReference type="InterPro" id="IPR001867">
    <property type="entry name" value="OmpR/PhoB-type_DNA-bd"/>
</dbReference>
<protein>
    <recommendedName>
        <fullName evidence="7">OmpR/PhoB-type domain-containing protein</fullName>
    </recommendedName>
</protein>
<keyword evidence="2" id="KW-0902">Two-component regulatory system</keyword>
<evidence type="ECO:0000256" key="6">
    <source>
        <dbReference type="PROSITE-ProRule" id="PRU01091"/>
    </source>
</evidence>
<feature type="domain" description="OmpR/PhoB-type" evidence="7">
    <location>
        <begin position="1"/>
        <end position="80"/>
    </location>
</feature>
<evidence type="ECO:0000259" key="7">
    <source>
        <dbReference type="PROSITE" id="PS51755"/>
    </source>
</evidence>
<comment type="similarity">
    <text evidence="1">Belongs to the AfsR/DnrI/RedD regulatory family.</text>
</comment>
<dbReference type="Gene3D" id="1.25.40.10">
    <property type="entry name" value="Tetratricopeptide repeat domain"/>
    <property type="match status" value="1"/>
</dbReference>
<keyword evidence="3" id="KW-0805">Transcription regulation</keyword>
<dbReference type="Gene3D" id="3.40.50.300">
    <property type="entry name" value="P-loop containing nucleotide triphosphate hydrolases"/>
    <property type="match status" value="1"/>
</dbReference>
<dbReference type="InterPro" id="IPR005158">
    <property type="entry name" value="BTAD"/>
</dbReference>
<evidence type="ECO:0000256" key="2">
    <source>
        <dbReference type="ARBA" id="ARBA00023012"/>
    </source>
</evidence>
<evidence type="ECO:0000256" key="4">
    <source>
        <dbReference type="ARBA" id="ARBA00023125"/>
    </source>
</evidence>
<dbReference type="Gene3D" id="1.10.10.10">
    <property type="entry name" value="Winged helix-like DNA-binding domain superfamily/Winged helix DNA-binding domain"/>
    <property type="match status" value="1"/>
</dbReference>
<name>A0ABM6VED0_9ACTN</name>
<evidence type="ECO:0000313" key="8">
    <source>
        <dbReference type="EMBL" id="AWK12305.1"/>
    </source>
</evidence>
<dbReference type="InterPro" id="IPR027417">
    <property type="entry name" value="P-loop_NTPase"/>
</dbReference>